<dbReference type="EMBL" id="NPZB01000001">
    <property type="protein sequence ID" value="PNS09358.1"/>
    <property type="molecule type" value="Genomic_DNA"/>
</dbReference>
<dbReference type="InterPro" id="IPR011990">
    <property type="entry name" value="TPR-like_helical_dom_sf"/>
</dbReference>
<evidence type="ECO:0000256" key="3">
    <source>
        <dbReference type="SAM" id="Coils"/>
    </source>
</evidence>
<dbReference type="SUPFAM" id="SSF48452">
    <property type="entry name" value="TPR-like"/>
    <property type="match status" value="1"/>
</dbReference>
<dbReference type="AlphaFoldDB" id="A0A2K1Q2T5"/>
<dbReference type="RefSeq" id="WP_165782384.1">
    <property type="nucleotide sequence ID" value="NZ_NPZB01000001.1"/>
</dbReference>
<organism evidence="8 9">
    <name type="scientific">Solilutibacter silvestris</name>
    <dbReference type="NCBI Taxonomy" id="1645665"/>
    <lineage>
        <taxon>Bacteria</taxon>
        <taxon>Pseudomonadati</taxon>
        <taxon>Pseudomonadota</taxon>
        <taxon>Gammaproteobacteria</taxon>
        <taxon>Lysobacterales</taxon>
        <taxon>Lysobacteraceae</taxon>
        <taxon>Solilutibacter</taxon>
    </lineage>
</organism>
<dbReference type="InterPro" id="IPR019734">
    <property type="entry name" value="TPR_rpt"/>
</dbReference>
<evidence type="ECO:0000259" key="7">
    <source>
        <dbReference type="Pfam" id="PF16331"/>
    </source>
</evidence>
<feature type="signal peptide" evidence="5">
    <location>
        <begin position="1"/>
        <end position="21"/>
    </location>
</feature>
<dbReference type="Pfam" id="PF16331">
    <property type="entry name" value="TolA_bind_tri"/>
    <property type="match status" value="1"/>
</dbReference>
<dbReference type="NCBIfam" id="TIGR02795">
    <property type="entry name" value="tol_pal_ybgF"/>
    <property type="match status" value="1"/>
</dbReference>
<sequence length="231" mass="25086">MRLAIPALWLALLLPAAPAFAQKASLAERVDALEAHAADDSAKLETLNQINALKEEIRGLRGQMEELQQQLNQQKEAARNQYLDIDGRLNRLEGGKPAATGGDQGANASPQPAEPAANAPAEMAPAASNGNDRADYDVAFKALKGGDYVTSSRGFKSFIDRWPKSALLPNARYWLGESYYATGNYALAAQQFKQVVDTYPTHPKAADAALKLRMSQQAMKQQKPLRKPAAR</sequence>
<dbReference type="Pfam" id="PF13525">
    <property type="entry name" value="YfiO"/>
    <property type="match status" value="1"/>
</dbReference>
<keyword evidence="9" id="KW-1185">Reference proteome</keyword>
<keyword evidence="2" id="KW-0802">TPR repeat</keyword>
<dbReference type="Proteomes" id="UP000236220">
    <property type="component" value="Unassembled WGS sequence"/>
</dbReference>
<feature type="region of interest" description="Disordered" evidence="4">
    <location>
        <begin position="93"/>
        <end position="130"/>
    </location>
</feature>
<feature type="domain" description="Outer membrane lipoprotein BamD-like" evidence="6">
    <location>
        <begin position="135"/>
        <end position="208"/>
    </location>
</feature>
<proteinExistence type="predicted"/>
<dbReference type="InterPro" id="IPR032519">
    <property type="entry name" value="YbgF_tri"/>
</dbReference>
<feature type="coiled-coil region" evidence="3">
    <location>
        <begin position="43"/>
        <end position="84"/>
    </location>
</feature>
<feature type="domain" description="YbgF trimerisation" evidence="7">
    <location>
        <begin position="25"/>
        <end position="98"/>
    </location>
</feature>
<protein>
    <submittedName>
        <fullName evidence="8">Tol-pal system protein YbgF</fullName>
    </submittedName>
</protein>
<evidence type="ECO:0000256" key="4">
    <source>
        <dbReference type="SAM" id="MobiDB-lite"/>
    </source>
</evidence>
<evidence type="ECO:0000256" key="1">
    <source>
        <dbReference type="ARBA" id="ARBA00022729"/>
    </source>
</evidence>
<name>A0A2K1Q2T5_9GAMM</name>
<dbReference type="Gene3D" id="1.25.40.10">
    <property type="entry name" value="Tetratricopeptide repeat domain"/>
    <property type="match status" value="1"/>
</dbReference>
<feature type="chain" id="PRO_5014476904" evidence="5">
    <location>
        <begin position="22"/>
        <end position="231"/>
    </location>
</feature>
<dbReference type="PROSITE" id="PS50005">
    <property type="entry name" value="TPR"/>
    <property type="match status" value="1"/>
</dbReference>
<dbReference type="InterPro" id="IPR014162">
    <property type="entry name" value="CpoB_C"/>
</dbReference>
<feature type="compositionally biased region" description="Low complexity" evidence="4">
    <location>
        <begin position="106"/>
        <end position="128"/>
    </location>
</feature>
<feature type="repeat" description="TPR" evidence="2">
    <location>
        <begin position="169"/>
        <end position="202"/>
    </location>
</feature>
<accession>A0A2K1Q2T5</accession>
<evidence type="ECO:0000313" key="9">
    <source>
        <dbReference type="Proteomes" id="UP000236220"/>
    </source>
</evidence>
<keyword evidence="3" id="KW-0175">Coiled coil</keyword>
<dbReference type="GO" id="GO:0070206">
    <property type="term" value="P:protein trimerization"/>
    <property type="evidence" value="ECO:0007669"/>
    <property type="project" value="InterPro"/>
</dbReference>
<keyword evidence="1 5" id="KW-0732">Signal</keyword>
<dbReference type="InterPro" id="IPR039565">
    <property type="entry name" value="BamD-like"/>
</dbReference>
<dbReference type="Gene3D" id="1.20.5.110">
    <property type="match status" value="1"/>
</dbReference>
<reference evidence="8 9" key="1">
    <citation type="submission" date="2017-08" db="EMBL/GenBank/DDBJ databases">
        <title>Lysobacter sylvestris genome.</title>
        <authorList>
            <person name="Zhang D.-C."/>
            <person name="Albuquerque L."/>
            <person name="Franca L."/>
            <person name="Froufe H.J.C."/>
            <person name="Barroso C."/>
            <person name="Egas C."/>
            <person name="Da Costa M."/>
            <person name="Margesin R."/>
        </authorList>
    </citation>
    <scope>NUCLEOTIDE SEQUENCE [LARGE SCALE GENOMIC DNA]</scope>
    <source>
        <strain evidence="8 9">AM20-91</strain>
    </source>
</reference>
<evidence type="ECO:0000259" key="6">
    <source>
        <dbReference type="Pfam" id="PF13525"/>
    </source>
</evidence>
<evidence type="ECO:0000256" key="2">
    <source>
        <dbReference type="PROSITE-ProRule" id="PRU00339"/>
    </source>
</evidence>
<comment type="caution">
    <text evidence="8">The sequence shown here is derived from an EMBL/GenBank/DDBJ whole genome shotgun (WGS) entry which is preliminary data.</text>
</comment>
<evidence type="ECO:0000256" key="5">
    <source>
        <dbReference type="SAM" id="SignalP"/>
    </source>
</evidence>
<gene>
    <name evidence="8" type="ORF">Lysil_0987</name>
</gene>
<evidence type="ECO:0000313" key="8">
    <source>
        <dbReference type="EMBL" id="PNS09358.1"/>
    </source>
</evidence>